<dbReference type="Gene3D" id="3.40.50.720">
    <property type="entry name" value="NAD(P)-binding Rossmann-like Domain"/>
    <property type="match status" value="2"/>
</dbReference>
<evidence type="ECO:0000256" key="4">
    <source>
        <dbReference type="RuleBase" id="RU003719"/>
    </source>
</evidence>
<name>A0A1K2HH60_9LACT</name>
<dbReference type="PANTHER" id="PTHR43333">
    <property type="entry name" value="2-HACID_DH_C DOMAIN-CONTAINING PROTEIN"/>
    <property type="match status" value="1"/>
</dbReference>
<dbReference type="EMBL" id="JXJT01000010">
    <property type="protein sequence ID" value="PCS03249.1"/>
    <property type="molecule type" value="Genomic_DNA"/>
</dbReference>
<dbReference type="PANTHER" id="PTHR43333:SF1">
    <property type="entry name" value="D-ISOMER SPECIFIC 2-HYDROXYACID DEHYDROGENASE NAD-BINDING DOMAIN-CONTAINING PROTEIN"/>
    <property type="match status" value="1"/>
</dbReference>
<evidence type="ECO:0000313" key="7">
    <source>
        <dbReference type="EMBL" id="PCS03249.1"/>
    </source>
</evidence>
<dbReference type="STRING" id="1122154.SAMN02746068_01668"/>
<evidence type="ECO:0000313" key="10">
    <source>
        <dbReference type="Proteomes" id="UP000218979"/>
    </source>
</evidence>
<protein>
    <submittedName>
        <fullName evidence="7 8">Phosphoglycerate dehydrogenase</fullName>
    </submittedName>
</protein>
<dbReference type="AlphaFoldDB" id="A0A1K2HH60"/>
<evidence type="ECO:0000313" key="8">
    <source>
        <dbReference type="EMBL" id="SFZ75618.1"/>
    </source>
</evidence>
<keyword evidence="3" id="KW-0520">NAD</keyword>
<dbReference type="InterPro" id="IPR006139">
    <property type="entry name" value="D-isomer_2_OHA_DH_cat_dom"/>
</dbReference>
<comment type="similarity">
    <text evidence="1 4">Belongs to the D-isomer specific 2-hydroxyacid dehydrogenase family.</text>
</comment>
<sequence>MIAIMHTLTNEQKVAYEAQFSQDILVLDQEIEDEFPEVICLISTPKVSTEYLQHFPNLRLIFTLSSGVNQMPFDYLKQKNILLANSRGMHAEFMSEHALAMILSHTRGLRRAERSQMAHCWSHGEMMLETVFGRQLCIVGSGAVGRTLASKAVALGMTVTGVSRTGKMQKNFKQMYKTTELHRAIAGADIVVLLTPLTPETFHLFNHQTFNAMKTGSYFINISRGETVDEAALLENLINGKLAFAGLDVFKHEPLTFDSPFWDLPNVLITPHRAGDISDYLSRAMAMFSDVFSDFIQGKEIRNRVDLDLRY</sequence>
<dbReference type="Proteomes" id="UP000185655">
    <property type="component" value="Unassembled WGS sequence"/>
</dbReference>
<dbReference type="InterPro" id="IPR006140">
    <property type="entry name" value="D-isomer_DH_NAD-bd"/>
</dbReference>
<evidence type="ECO:0000256" key="2">
    <source>
        <dbReference type="ARBA" id="ARBA00023002"/>
    </source>
</evidence>
<dbReference type="CDD" id="cd05300">
    <property type="entry name" value="2-Hacid_dh_1"/>
    <property type="match status" value="1"/>
</dbReference>
<dbReference type="RefSeq" id="WP_072353634.1">
    <property type="nucleotide sequence ID" value="NZ_FPKS01000010.1"/>
</dbReference>
<dbReference type="OrthoDB" id="9805416at2"/>
<proteinExistence type="inferred from homology"/>
<gene>
    <name evidence="7" type="ORF">RR45_GL000271</name>
    <name evidence="8" type="ORF">SAMN02746068_01668</name>
</gene>
<dbReference type="SUPFAM" id="SSF51735">
    <property type="entry name" value="NAD(P)-binding Rossmann-fold domains"/>
    <property type="match status" value="1"/>
</dbReference>
<evidence type="ECO:0000256" key="1">
    <source>
        <dbReference type="ARBA" id="ARBA00005854"/>
    </source>
</evidence>
<reference evidence="8 9" key="2">
    <citation type="submission" date="2016-11" db="EMBL/GenBank/DDBJ databases">
        <authorList>
            <person name="Jaros S."/>
            <person name="Januszkiewicz K."/>
            <person name="Wedrychowicz H."/>
        </authorList>
    </citation>
    <scope>NUCLEOTIDE SEQUENCE [LARGE SCALE GENOMIC DNA]</scope>
    <source>
        <strain evidence="8 9">DSM 22330</strain>
    </source>
</reference>
<accession>A0A1K2HH60</accession>
<keyword evidence="10" id="KW-1185">Reference proteome</keyword>
<dbReference type="Pfam" id="PF00389">
    <property type="entry name" value="2-Hacid_dh"/>
    <property type="match status" value="1"/>
</dbReference>
<keyword evidence="2 4" id="KW-0560">Oxidoreductase</keyword>
<dbReference type="EMBL" id="FPKS01000010">
    <property type="protein sequence ID" value="SFZ75618.1"/>
    <property type="molecule type" value="Genomic_DNA"/>
</dbReference>
<dbReference type="Proteomes" id="UP000218979">
    <property type="component" value="Unassembled WGS sequence"/>
</dbReference>
<evidence type="ECO:0000313" key="9">
    <source>
        <dbReference type="Proteomes" id="UP000185655"/>
    </source>
</evidence>
<evidence type="ECO:0000259" key="6">
    <source>
        <dbReference type="Pfam" id="PF02826"/>
    </source>
</evidence>
<evidence type="ECO:0000259" key="5">
    <source>
        <dbReference type="Pfam" id="PF00389"/>
    </source>
</evidence>
<evidence type="ECO:0000256" key="3">
    <source>
        <dbReference type="ARBA" id="ARBA00023027"/>
    </source>
</evidence>
<feature type="domain" description="D-isomer specific 2-hydroxyacid dehydrogenase NAD-binding" evidence="6">
    <location>
        <begin position="99"/>
        <end position="274"/>
    </location>
</feature>
<reference evidence="7 10" key="1">
    <citation type="submission" date="2014-12" db="EMBL/GenBank/DDBJ databases">
        <title>Draft genome sequences of 10 type strains of Lactococcus.</title>
        <authorList>
            <person name="Sun Z."/>
            <person name="Zhong Z."/>
            <person name="Liu W."/>
            <person name="Zhang W."/>
            <person name="Zhang H."/>
        </authorList>
    </citation>
    <scope>NUCLEOTIDE SEQUENCE [LARGE SCALE GENOMIC DNA]</scope>
    <source>
        <strain evidence="7 10">DSM 22330</strain>
    </source>
</reference>
<dbReference type="Pfam" id="PF02826">
    <property type="entry name" value="2-Hacid_dh_C"/>
    <property type="match status" value="1"/>
</dbReference>
<dbReference type="GO" id="GO:0016616">
    <property type="term" value="F:oxidoreductase activity, acting on the CH-OH group of donors, NAD or NADP as acceptor"/>
    <property type="evidence" value="ECO:0007669"/>
    <property type="project" value="InterPro"/>
</dbReference>
<feature type="domain" description="D-isomer specific 2-hydroxyacid dehydrogenase catalytic" evidence="5">
    <location>
        <begin position="26"/>
        <end position="305"/>
    </location>
</feature>
<dbReference type="GO" id="GO:0051287">
    <property type="term" value="F:NAD binding"/>
    <property type="evidence" value="ECO:0007669"/>
    <property type="project" value="InterPro"/>
</dbReference>
<organism evidence="8 9">
    <name type="scientific">Pseudolactococcus chungangensis CAU 28 = DSM 22330</name>
    <dbReference type="NCBI Taxonomy" id="1122154"/>
    <lineage>
        <taxon>Bacteria</taxon>
        <taxon>Bacillati</taxon>
        <taxon>Bacillota</taxon>
        <taxon>Bacilli</taxon>
        <taxon>Lactobacillales</taxon>
        <taxon>Streptococcaceae</taxon>
        <taxon>Pseudolactococcus</taxon>
    </lineage>
</organism>
<dbReference type="SUPFAM" id="SSF52283">
    <property type="entry name" value="Formate/glycerate dehydrogenase catalytic domain-like"/>
    <property type="match status" value="1"/>
</dbReference>
<dbReference type="InterPro" id="IPR036291">
    <property type="entry name" value="NAD(P)-bd_dom_sf"/>
</dbReference>